<dbReference type="Gene3D" id="1.10.443.10">
    <property type="entry name" value="Intergrase catalytic core"/>
    <property type="match status" value="1"/>
</dbReference>
<organism evidence="5 6">
    <name type="scientific">Tunturiibacter lichenicola</name>
    <dbReference type="NCBI Taxonomy" id="2051959"/>
    <lineage>
        <taxon>Bacteria</taxon>
        <taxon>Pseudomonadati</taxon>
        <taxon>Acidobacteriota</taxon>
        <taxon>Terriglobia</taxon>
        <taxon>Terriglobales</taxon>
        <taxon>Acidobacteriaceae</taxon>
        <taxon>Tunturiibacter</taxon>
    </lineage>
</organism>
<dbReference type="GO" id="GO:0015074">
    <property type="term" value="P:DNA integration"/>
    <property type="evidence" value="ECO:0007669"/>
    <property type="project" value="UniProtKB-KW"/>
</dbReference>
<dbReference type="InterPro" id="IPR050808">
    <property type="entry name" value="Phage_Integrase"/>
</dbReference>
<sequence>MDAKELPDLLRKIEVYQGTHVTRLAMKLLALTFVRTSELIEAKWFEFDLEGARWDIPSERMKMRTPHIVPLAKQSLEILDVLRGLSGHSDWLFPGDRNPAKPMSNNTILKGLERMGYKGKMTGHGFRGVASTILHEQEYSHEHIELQLAHSPRNAVSASYNHALHLKARTKMMQDWADFLEQTQRGAKVLAFREVVA</sequence>
<evidence type="ECO:0000259" key="4">
    <source>
        <dbReference type="PROSITE" id="PS51898"/>
    </source>
</evidence>
<dbReference type="GO" id="GO:0003677">
    <property type="term" value="F:DNA binding"/>
    <property type="evidence" value="ECO:0007669"/>
    <property type="project" value="InterPro"/>
</dbReference>
<dbReference type="SUPFAM" id="SSF56349">
    <property type="entry name" value="DNA breaking-rejoining enzymes"/>
    <property type="match status" value="1"/>
</dbReference>
<dbReference type="GO" id="GO:0006310">
    <property type="term" value="P:DNA recombination"/>
    <property type="evidence" value="ECO:0007669"/>
    <property type="project" value="UniProtKB-KW"/>
</dbReference>
<evidence type="ECO:0000256" key="1">
    <source>
        <dbReference type="ARBA" id="ARBA00008857"/>
    </source>
</evidence>
<comment type="similarity">
    <text evidence="1">Belongs to the 'phage' integrase family.</text>
</comment>
<evidence type="ECO:0000313" key="6">
    <source>
        <dbReference type="Proteomes" id="UP000564385"/>
    </source>
</evidence>
<dbReference type="InterPro" id="IPR013762">
    <property type="entry name" value="Integrase-like_cat_sf"/>
</dbReference>
<keyword evidence="2" id="KW-0229">DNA integration</keyword>
<name>A0A852VA79_9BACT</name>
<evidence type="ECO:0000313" key="5">
    <source>
        <dbReference type="EMBL" id="NYF88327.1"/>
    </source>
</evidence>
<comment type="caution">
    <text evidence="5">The sequence shown here is derived from an EMBL/GenBank/DDBJ whole genome shotgun (WGS) entry which is preliminary data.</text>
</comment>
<proteinExistence type="inferred from homology"/>
<dbReference type="CDD" id="cd00801">
    <property type="entry name" value="INT_P4_C"/>
    <property type="match status" value="1"/>
</dbReference>
<dbReference type="Proteomes" id="UP000564385">
    <property type="component" value="Unassembled WGS sequence"/>
</dbReference>
<dbReference type="Pfam" id="PF00589">
    <property type="entry name" value="Phage_integrase"/>
    <property type="match status" value="1"/>
</dbReference>
<dbReference type="InterPro" id="IPR011010">
    <property type="entry name" value="DNA_brk_join_enz"/>
</dbReference>
<keyword evidence="3" id="KW-0233">DNA recombination</keyword>
<reference evidence="5 6" key="1">
    <citation type="submission" date="2020-07" db="EMBL/GenBank/DDBJ databases">
        <title>Genomic Encyclopedia of Type Strains, Phase IV (KMG-V): Genome sequencing to study the core and pangenomes of soil and plant-associated prokaryotes.</title>
        <authorList>
            <person name="Whitman W."/>
        </authorList>
    </citation>
    <scope>NUCLEOTIDE SEQUENCE [LARGE SCALE GENOMIC DNA]</scope>
    <source>
        <strain evidence="5 6">M8UP22</strain>
    </source>
</reference>
<feature type="domain" description="Tyr recombinase" evidence="4">
    <location>
        <begin position="1"/>
        <end position="173"/>
    </location>
</feature>
<dbReference type="EMBL" id="JACCCU010000001">
    <property type="protein sequence ID" value="NYF88327.1"/>
    <property type="molecule type" value="Genomic_DNA"/>
</dbReference>
<evidence type="ECO:0000256" key="3">
    <source>
        <dbReference type="ARBA" id="ARBA00023172"/>
    </source>
</evidence>
<gene>
    <name evidence="5" type="ORF">HDF08_000394</name>
</gene>
<dbReference type="PANTHER" id="PTHR30629:SF2">
    <property type="entry name" value="PROPHAGE INTEGRASE INTS-RELATED"/>
    <property type="match status" value="1"/>
</dbReference>
<dbReference type="InterPro" id="IPR002104">
    <property type="entry name" value="Integrase_catalytic"/>
</dbReference>
<dbReference type="AlphaFoldDB" id="A0A852VA79"/>
<evidence type="ECO:0000256" key="2">
    <source>
        <dbReference type="ARBA" id="ARBA00022908"/>
    </source>
</evidence>
<dbReference type="PROSITE" id="PS51898">
    <property type="entry name" value="TYR_RECOMBINASE"/>
    <property type="match status" value="1"/>
</dbReference>
<protein>
    <submittedName>
        <fullName evidence="5">Integrase</fullName>
    </submittedName>
</protein>
<dbReference type="PANTHER" id="PTHR30629">
    <property type="entry name" value="PROPHAGE INTEGRASE"/>
    <property type="match status" value="1"/>
</dbReference>
<accession>A0A852VA79</accession>